<sequence length="769" mass="85665">MALSFSTCRTLDPIPEGSQLMVYDGGDSAQELTVHSETSGESKAAPTAGPSSSESVCDVSCHEWDGESPASGPLNVVPDIKMPPVERRGPAVERSSCTLPPGWDSYLSPWEQSWIGTLFRTTTHGGRRHAELRDGLTELWCRPPELPAVASEPPADADRYYGVPLFLWLPRRLWGASLFCPQCGALLNGFGLHSRLRKALDLSLGYWIATECLTCPQCRPQKVYAAWDHRLVRQLDLGRQQQFPAVLKNDLACDKAIISLFRSTGPWRNPAEIQRNICDGVGQAYLTRTLCYLSHCDEHSAASGETQRRRPVALPPPHPVVPSAKRLMRVYLRETHARQQRYLATITSVFGDVLKMDSSRKNTPAAPALRWFPGWESVPVRLDAEHFMLRMAAGVTTKRHQLYGRLMSGLADAIFETDPADMKALVRAKRHELRARGLVNVTDEMARQAVTEAERQRHCRRRTRGVDVTTRAIDELLRLLSGPAGTDGPDGTGMPLLDPTRIWAIWEEQKRHVACLQDVPGVALYRETSPLTRRGAQLQCYSSARGTTFTESFHKHLAKFIPGNAALRDLHFQALLVEGVARWNAEHHRAKTEPDTADDVQLQFLDDWTRSALNDLSLAALNKKFLKTNHGGRVWYNGELVGVTYLYSQTGRQLDNYVEGELDPGTQHGDQEDDGLDEAFEGTEGAYDYAPSLSNILGIPAALPGHGPRTIHLVPDWTAEDPTQVDTRQLPCRHPMSGFTECRALSRLSPKTAVETVKETVSKRNYVRT</sequence>
<evidence type="ECO:0000313" key="3">
    <source>
        <dbReference type="EMBL" id="KAF0292636.1"/>
    </source>
</evidence>
<organism evidence="3 4">
    <name type="scientific">Amphibalanus amphitrite</name>
    <name type="common">Striped barnacle</name>
    <name type="synonym">Balanus amphitrite</name>
    <dbReference type="NCBI Taxonomy" id="1232801"/>
    <lineage>
        <taxon>Eukaryota</taxon>
        <taxon>Metazoa</taxon>
        <taxon>Ecdysozoa</taxon>
        <taxon>Arthropoda</taxon>
        <taxon>Crustacea</taxon>
        <taxon>Multicrustacea</taxon>
        <taxon>Cirripedia</taxon>
        <taxon>Thoracica</taxon>
        <taxon>Thoracicalcarea</taxon>
        <taxon>Balanomorpha</taxon>
        <taxon>Balanoidea</taxon>
        <taxon>Balanidae</taxon>
        <taxon>Amphibalaninae</taxon>
        <taxon>Amphibalanus</taxon>
    </lineage>
</organism>
<accession>A0A6A4VDS6</accession>
<comment type="caution">
    <text evidence="3">The sequence shown here is derived from an EMBL/GenBank/DDBJ whole genome shotgun (WGS) entry which is preliminary data.</text>
</comment>
<dbReference type="PANTHER" id="PTHR24401">
    <property type="entry name" value="SI:CH211-243P7.3-RELATED"/>
    <property type="match status" value="1"/>
</dbReference>
<dbReference type="InterPro" id="IPR046616">
    <property type="entry name" value="DUF6729"/>
</dbReference>
<feature type="region of interest" description="Disordered" evidence="1">
    <location>
        <begin position="35"/>
        <end position="57"/>
    </location>
</feature>
<dbReference type="AlphaFoldDB" id="A0A6A4VDS6"/>
<keyword evidence="4" id="KW-1185">Reference proteome</keyword>
<evidence type="ECO:0000256" key="1">
    <source>
        <dbReference type="SAM" id="MobiDB-lite"/>
    </source>
</evidence>
<proteinExistence type="predicted"/>
<dbReference type="Proteomes" id="UP000440578">
    <property type="component" value="Unassembled WGS sequence"/>
</dbReference>
<reference evidence="3 4" key="1">
    <citation type="submission" date="2019-07" db="EMBL/GenBank/DDBJ databases">
        <title>Draft genome assembly of a fouling barnacle, Amphibalanus amphitrite (Darwin, 1854): The first reference genome for Thecostraca.</title>
        <authorList>
            <person name="Kim W."/>
        </authorList>
    </citation>
    <scope>NUCLEOTIDE SEQUENCE [LARGE SCALE GENOMIC DNA]</scope>
    <source>
        <strain evidence="3">SNU_AA5</strain>
        <tissue evidence="3">Soma without cirri and trophi</tissue>
    </source>
</reference>
<evidence type="ECO:0000313" key="4">
    <source>
        <dbReference type="Proteomes" id="UP000440578"/>
    </source>
</evidence>
<dbReference type="Pfam" id="PF20499">
    <property type="entry name" value="DUF6729"/>
    <property type="match status" value="1"/>
</dbReference>
<protein>
    <recommendedName>
        <fullName evidence="2">DUF6729 domain-containing protein</fullName>
    </recommendedName>
</protein>
<dbReference type="OrthoDB" id="8942218at2759"/>
<dbReference type="PANTHER" id="PTHR24401:SF29">
    <property type="entry name" value="SI:CH211-243P7.3-RELATED"/>
    <property type="match status" value="1"/>
</dbReference>
<dbReference type="EMBL" id="VIIS01001801">
    <property type="protein sequence ID" value="KAF0292636.1"/>
    <property type="molecule type" value="Genomic_DNA"/>
</dbReference>
<gene>
    <name evidence="3" type="ORF">FJT64_009381</name>
</gene>
<feature type="domain" description="DUF6729" evidence="2">
    <location>
        <begin position="103"/>
        <end position="334"/>
    </location>
</feature>
<evidence type="ECO:0000259" key="2">
    <source>
        <dbReference type="Pfam" id="PF20499"/>
    </source>
</evidence>
<name>A0A6A4VDS6_AMPAM</name>